<keyword evidence="2" id="KW-1185">Reference proteome</keyword>
<protein>
    <submittedName>
        <fullName evidence="1">Uncharacterized protein</fullName>
    </submittedName>
</protein>
<evidence type="ECO:0000313" key="1">
    <source>
        <dbReference type="EMBL" id="KAJ9133175.1"/>
    </source>
</evidence>
<comment type="caution">
    <text evidence="1">The sequence shown here is derived from an EMBL/GenBank/DDBJ whole genome shotgun (WGS) entry which is preliminary data.</text>
</comment>
<accession>A0AA38R233</accession>
<dbReference type="AlphaFoldDB" id="A0AA38R233"/>
<gene>
    <name evidence="1" type="ORF">NKR23_g10916</name>
</gene>
<organism evidence="1 2">
    <name type="scientific">Pleurostoma richardsiae</name>
    <dbReference type="NCBI Taxonomy" id="41990"/>
    <lineage>
        <taxon>Eukaryota</taxon>
        <taxon>Fungi</taxon>
        <taxon>Dikarya</taxon>
        <taxon>Ascomycota</taxon>
        <taxon>Pezizomycotina</taxon>
        <taxon>Sordariomycetes</taxon>
        <taxon>Sordariomycetidae</taxon>
        <taxon>Calosphaeriales</taxon>
        <taxon>Pleurostomataceae</taxon>
        <taxon>Pleurostoma</taxon>
    </lineage>
</organism>
<proteinExistence type="predicted"/>
<reference evidence="1" key="1">
    <citation type="submission" date="2022-07" db="EMBL/GenBank/DDBJ databases">
        <title>Fungi with potential for degradation of polypropylene.</title>
        <authorList>
            <person name="Gostincar C."/>
        </authorList>
    </citation>
    <scope>NUCLEOTIDE SEQUENCE</scope>
    <source>
        <strain evidence="1">EXF-13308</strain>
    </source>
</reference>
<dbReference type="EMBL" id="JANBVO010000052">
    <property type="protein sequence ID" value="KAJ9133175.1"/>
    <property type="molecule type" value="Genomic_DNA"/>
</dbReference>
<evidence type="ECO:0000313" key="2">
    <source>
        <dbReference type="Proteomes" id="UP001174694"/>
    </source>
</evidence>
<sequence length="405" mass="46502">MSHSQPDPPQEGHAALDGVWKHFGVDALARIDRTYHYDHPEPLERLKLSVSELEVVKEAIRHIRLSLGFTGQRIPSFPRQDRGEEDWDWATFVVNKAQYHKIFNAVTRSLRLRRDGPGLRYDFTPHPDGMLAELTIRRPCLLQGQFTRLVEIIISRCLGRLRRTNSQSTPLQCQLERDLPWPALTKEGTLASRYPCATFDDNPGSDFSRPARFVLEVGMGEKSKVIRRRAEEYVRLGSALVVIFDLSYRRPQTTDPGADPMPCYSVYRRKSSTGGPPYEASLDAEDVVFAEDLKGQYLSEIDSDLEVLCHHEYYDLFERRNGFILSDDLGFCSNQEGKGCMTLKMSDFFPLDRFKDEGQEDFEVEIPNAQFTKAMELAATRVGVYRYYHLSDEREEDNLSEDDGE</sequence>
<name>A0AA38R233_9PEZI</name>
<dbReference type="Proteomes" id="UP001174694">
    <property type="component" value="Unassembled WGS sequence"/>
</dbReference>